<evidence type="ECO:0000256" key="1">
    <source>
        <dbReference type="SAM" id="MobiDB-lite"/>
    </source>
</evidence>
<keyword evidence="4" id="KW-1185">Reference proteome</keyword>
<dbReference type="OrthoDB" id="318608at2759"/>
<dbReference type="AlphaFoldDB" id="A0A8J8NER9"/>
<keyword evidence="2" id="KW-0812">Transmembrane</keyword>
<comment type="caution">
    <text evidence="3">The sequence shown here is derived from an EMBL/GenBank/DDBJ whole genome shotgun (WGS) entry which is preliminary data.</text>
</comment>
<name>A0A8J8NER9_HALGN</name>
<keyword evidence="2" id="KW-0472">Membrane</keyword>
<organism evidence="3 4">
    <name type="scientific">Halteria grandinella</name>
    <dbReference type="NCBI Taxonomy" id="5974"/>
    <lineage>
        <taxon>Eukaryota</taxon>
        <taxon>Sar</taxon>
        <taxon>Alveolata</taxon>
        <taxon>Ciliophora</taxon>
        <taxon>Intramacronucleata</taxon>
        <taxon>Spirotrichea</taxon>
        <taxon>Stichotrichia</taxon>
        <taxon>Sporadotrichida</taxon>
        <taxon>Halteriidae</taxon>
        <taxon>Halteria</taxon>
    </lineage>
</organism>
<accession>A0A8J8NER9</accession>
<dbReference type="Proteomes" id="UP000785679">
    <property type="component" value="Unassembled WGS sequence"/>
</dbReference>
<protein>
    <recommendedName>
        <fullName evidence="5">Transmembrane protein</fullName>
    </recommendedName>
</protein>
<keyword evidence="2" id="KW-1133">Transmembrane helix</keyword>
<reference evidence="3" key="1">
    <citation type="submission" date="2019-06" db="EMBL/GenBank/DDBJ databases">
        <authorList>
            <person name="Zheng W."/>
        </authorList>
    </citation>
    <scope>NUCLEOTIDE SEQUENCE</scope>
    <source>
        <strain evidence="3">QDHG01</strain>
    </source>
</reference>
<feature type="region of interest" description="Disordered" evidence="1">
    <location>
        <begin position="131"/>
        <end position="167"/>
    </location>
</feature>
<evidence type="ECO:0000313" key="4">
    <source>
        <dbReference type="Proteomes" id="UP000785679"/>
    </source>
</evidence>
<gene>
    <name evidence="3" type="ORF">FGO68_gene3518</name>
</gene>
<dbReference type="EMBL" id="RRYP01018312">
    <property type="protein sequence ID" value="TNV73688.1"/>
    <property type="molecule type" value="Genomic_DNA"/>
</dbReference>
<proteinExistence type="predicted"/>
<feature type="transmembrane region" description="Helical" evidence="2">
    <location>
        <begin position="69"/>
        <end position="93"/>
    </location>
</feature>
<feature type="compositionally biased region" description="Polar residues" evidence="1">
    <location>
        <begin position="156"/>
        <end position="167"/>
    </location>
</feature>
<evidence type="ECO:0000313" key="3">
    <source>
        <dbReference type="EMBL" id="TNV73688.1"/>
    </source>
</evidence>
<evidence type="ECO:0000256" key="2">
    <source>
        <dbReference type="SAM" id="Phobius"/>
    </source>
</evidence>
<sequence length="167" mass="19833">MSKNPQQQQQHYFNHNKNYKDYDSRKMFPITKVSVRMRPQPQKDSDVIRLRFLERPWRYYLGISQHWQAFFKTVVLSAILIIIPYNFVYYLAWTRSKAEILSKQDPFFTSDGMKQYVREFKKRKQEGMLENMQEIIGASENGDGSGTGSDWAKSMKPSQTQENVDDE</sequence>
<evidence type="ECO:0008006" key="5">
    <source>
        <dbReference type="Google" id="ProtNLM"/>
    </source>
</evidence>